<reference evidence="1 2" key="1">
    <citation type="journal article" date="2019" name="Sci. Rep.">
        <title>Orb-weaving spider Araneus ventricosus genome elucidates the spidroin gene catalogue.</title>
        <authorList>
            <person name="Kono N."/>
            <person name="Nakamura H."/>
            <person name="Ohtoshi R."/>
            <person name="Moran D.A.P."/>
            <person name="Shinohara A."/>
            <person name="Yoshida Y."/>
            <person name="Fujiwara M."/>
            <person name="Mori M."/>
            <person name="Tomita M."/>
            <person name="Arakawa K."/>
        </authorList>
    </citation>
    <scope>NUCLEOTIDE SEQUENCE [LARGE SCALE GENOMIC DNA]</scope>
</reference>
<accession>A0A4Y2J2W4</accession>
<comment type="caution">
    <text evidence="1">The sequence shown here is derived from an EMBL/GenBank/DDBJ whole genome shotgun (WGS) entry which is preliminary data.</text>
</comment>
<proteinExistence type="predicted"/>
<dbReference type="Proteomes" id="UP000499080">
    <property type="component" value="Unassembled WGS sequence"/>
</dbReference>
<keyword evidence="2" id="KW-1185">Reference proteome</keyword>
<name>A0A4Y2J2W4_ARAVE</name>
<dbReference type="EMBL" id="BGPR01003161">
    <property type="protein sequence ID" value="GBM84457.1"/>
    <property type="molecule type" value="Genomic_DNA"/>
</dbReference>
<gene>
    <name evidence="1" type="ORF">AVEN_158422_1</name>
</gene>
<evidence type="ECO:0000313" key="2">
    <source>
        <dbReference type="Proteomes" id="UP000499080"/>
    </source>
</evidence>
<dbReference type="AlphaFoldDB" id="A0A4Y2J2W4"/>
<evidence type="ECO:0000313" key="1">
    <source>
        <dbReference type="EMBL" id="GBM84457.1"/>
    </source>
</evidence>
<organism evidence="1 2">
    <name type="scientific">Araneus ventricosus</name>
    <name type="common">Orbweaver spider</name>
    <name type="synonym">Epeira ventricosa</name>
    <dbReference type="NCBI Taxonomy" id="182803"/>
    <lineage>
        <taxon>Eukaryota</taxon>
        <taxon>Metazoa</taxon>
        <taxon>Ecdysozoa</taxon>
        <taxon>Arthropoda</taxon>
        <taxon>Chelicerata</taxon>
        <taxon>Arachnida</taxon>
        <taxon>Araneae</taxon>
        <taxon>Araneomorphae</taxon>
        <taxon>Entelegynae</taxon>
        <taxon>Araneoidea</taxon>
        <taxon>Araneidae</taxon>
        <taxon>Araneus</taxon>
    </lineage>
</organism>
<protein>
    <submittedName>
        <fullName evidence="1">Uncharacterized protein</fullName>
    </submittedName>
</protein>
<sequence length="111" mass="12144">MVFEQICCGLKYGSTVLSMVTTNGVTPALTRHPITLNDNRCNSSSTKAGVLKTVTGHGPIPPEGRTYYHWRGVTRPPPLLYPQPGARIRLFIGRLLIRALVVPPGGSFSQW</sequence>